<dbReference type="Pfam" id="PF01408">
    <property type="entry name" value="GFO_IDH_MocA"/>
    <property type="match status" value="1"/>
</dbReference>
<dbReference type="InterPro" id="IPR000683">
    <property type="entry name" value="Gfo/Idh/MocA-like_OxRdtase_N"/>
</dbReference>
<accession>A0ABV4HV06</accession>
<dbReference type="Gene3D" id="3.40.50.720">
    <property type="entry name" value="NAD(P)-binding Rossmann-like Domain"/>
    <property type="match status" value="1"/>
</dbReference>
<dbReference type="EMBL" id="JBFWIC010000041">
    <property type="protein sequence ID" value="MEZ0476596.1"/>
    <property type="molecule type" value="Genomic_DNA"/>
</dbReference>
<reference evidence="3 4" key="1">
    <citation type="submission" date="2024-07" db="EMBL/GenBank/DDBJ databases">
        <title>Luteimonas salilacus sp. nov., isolated from the shore soil of Salt Lake in Tibet of China.</title>
        <authorList>
            <person name="Zhang X."/>
            <person name="Li A."/>
        </authorList>
    </citation>
    <scope>NUCLEOTIDE SEQUENCE [LARGE SCALE GENOMIC DNA]</scope>
    <source>
        <strain evidence="3 4">B3-2-R+30</strain>
    </source>
</reference>
<dbReference type="Gene3D" id="3.30.360.10">
    <property type="entry name" value="Dihydrodipicolinate Reductase, domain 2"/>
    <property type="match status" value="1"/>
</dbReference>
<dbReference type="InterPro" id="IPR050463">
    <property type="entry name" value="Gfo/Idh/MocA_oxidrdct_glycsds"/>
</dbReference>
<dbReference type="InterPro" id="IPR036291">
    <property type="entry name" value="NAD(P)-bd_dom_sf"/>
</dbReference>
<feature type="domain" description="GFO/IDH/MocA-like oxidoreductase" evidence="2">
    <location>
        <begin position="171"/>
        <end position="304"/>
    </location>
</feature>
<organism evidence="3 4">
    <name type="scientific">Luteimonas salinilitoris</name>
    <dbReference type="NCBI Taxonomy" id="3237697"/>
    <lineage>
        <taxon>Bacteria</taxon>
        <taxon>Pseudomonadati</taxon>
        <taxon>Pseudomonadota</taxon>
        <taxon>Gammaproteobacteria</taxon>
        <taxon>Lysobacterales</taxon>
        <taxon>Lysobacteraceae</taxon>
        <taxon>Luteimonas</taxon>
    </lineage>
</organism>
<dbReference type="RefSeq" id="WP_370565725.1">
    <property type="nucleotide sequence ID" value="NZ_JBFWIB010000023.1"/>
</dbReference>
<gene>
    <name evidence="3" type="ORF">AB6713_18550</name>
</gene>
<name>A0ABV4HV06_9GAMM</name>
<feature type="domain" description="Gfo/Idh/MocA-like oxidoreductase N-terminal" evidence="1">
    <location>
        <begin position="43"/>
        <end position="163"/>
    </location>
</feature>
<evidence type="ECO:0000313" key="3">
    <source>
        <dbReference type="EMBL" id="MEZ0476596.1"/>
    </source>
</evidence>
<evidence type="ECO:0000259" key="1">
    <source>
        <dbReference type="Pfam" id="PF01408"/>
    </source>
</evidence>
<dbReference type="InterPro" id="IPR055170">
    <property type="entry name" value="GFO_IDH_MocA-like_dom"/>
</dbReference>
<keyword evidence="4" id="KW-1185">Reference proteome</keyword>
<evidence type="ECO:0000259" key="2">
    <source>
        <dbReference type="Pfam" id="PF22725"/>
    </source>
</evidence>
<dbReference type="InterPro" id="IPR006311">
    <property type="entry name" value="TAT_signal"/>
</dbReference>
<dbReference type="PROSITE" id="PS51318">
    <property type="entry name" value="TAT"/>
    <property type="match status" value="1"/>
</dbReference>
<dbReference type="Proteomes" id="UP001566331">
    <property type="component" value="Unassembled WGS sequence"/>
</dbReference>
<proteinExistence type="predicted"/>
<protein>
    <submittedName>
        <fullName evidence="3">Gfo/Idh/MocA family protein</fullName>
    </submittedName>
</protein>
<evidence type="ECO:0000313" key="4">
    <source>
        <dbReference type="Proteomes" id="UP001566331"/>
    </source>
</evidence>
<dbReference type="SUPFAM" id="SSF55347">
    <property type="entry name" value="Glyceraldehyde-3-phosphate dehydrogenase-like, C-terminal domain"/>
    <property type="match status" value="1"/>
</dbReference>
<comment type="caution">
    <text evidence="3">The sequence shown here is derived from an EMBL/GenBank/DDBJ whole genome shotgun (WGS) entry which is preliminary data.</text>
</comment>
<dbReference type="Pfam" id="PF22725">
    <property type="entry name" value="GFO_IDH_MocA_C3"/>
    <property type="match status" value="1"/>
</dbReference>
<dbReference type="SUPFAM" id="SSF51735">
    <property type="entry name" value="NAD(P)-binding Rossmann-fold domains"/>
    <property type="match status" value="1"/>
</dbReference>
<dbReference type="PANTHER" id="PTHR43818:SF12">
    <property type="entry name" value="NADH-DEPENDENT DEHYDROGENASE-RELATED"/>
    <property type="match status" value="1"/>
</dbReference>
<sequence>MTDSDFETSRRHFLHSIALAAGAAAAPWALGAAHAADTAGARVRIGIIGVGDRGSALLQNLNQSRNCVVTAVCDDYPPNLARARALAGPRAAAHADYRRLLQAGGLDAAVVATPLDLHAPVVLDALDAGLHVFCEKAMARTVEDCTAMVERSRQHGRVLQIGHQRMFSPAYLRARARILAGDIGVVTQIRAQWHRNSNWRRSVPPGSGLERKINWRLYKQHSGGLMTELACHQLQVANWFFDAVPTRVIGSGSLCYWKDGRDIDDQVALIYDYSGGRKLIYDSLINNRRYGCEEQVQGDKGTIEAETAQMFTETTPTVPGLQRMLRDIAEGLYRSVPIGGASWSPEIPVTTPGESLGRGPYEETLLQLEAFGEAVKTGRPLPDLLRQAYHASIASLLGERAMDTGLPVEWPDHLRMPKEAA</sequence>
<dbReference type="PANTHER" id="PTHR43818">
    <property type="entry name" value="BCDNA.GH03377"/>
    <property type="match status" value="1"/>
</dbReference>